<dbReference type="PROSITE" id="PS50102">
    <property type="entry name" value="RRM"/>
    <property type="match status" value="1"/>
</dbReference>
<evidence type="ECO:0000313" key="11">
    <source>
        <dbReference type="Proteomes" id="UP000278627"/>
    </source>
</evidence>
<dbReference type="Pfam" id="PF00076">
    <property type="entry name" value="RRM_1"/>
    <property type="match status" value="1"/>
</dbReference>
<evidence type="ECO:0000256" key="6">
    <source>
        <dbReference type="PROSITE-ProRule" id="PRU00176"/>
    </source>
</evidence>
<dbReference type="CDD" id="cd06257">
    <property type="entry name" value="DnaJ"/>
    <property type="match status" value="1"/>
</dbReference>
<dbReference type="PRINTS" id="PR00625">
    <property type="entry name" value="JDOMAIN"/>
</dbReference>
<dbReference type="CDD" id="cd12429">
    <property type="entry name" value="RRM_DNAJC17"/>
    <property type="match status" value="1"/>
</dbReference>
<evidence type="ECO:0000256" key="3">
    <source>
        <dbReference type="ARBA" id="ARBA00022490"/>
    </source>
</evidence>
<dbReference type="STRING" id="6280.A0A0N4TXS6"/>
<evidence type="ECO:0000259" key="9">
    <source>
        <dbReference type="PROSITE" id="PS50102"/>
    </source>
</evidence>
<dbReference type="Gene3D" id="3.30.70.330">
    <property type="match status" value="1"/>
</dbReference>
<name>A0A0N4TXS6_BRUPA</name>
<dbReference type="SMART" id="SM00271">
    <property type="entry name" value="DnaJ"/>
    <property type="match status" value="1"/>
</dbReference>
<dbReference type="WBParaSite" id="BPAG_0001378601-mRNA-1">
    <property type="protein sequence ID" value="BPAG_0001378601-mRNA-1"/>
    <property type="gene ID" value="BPAG_0001378601"/>
</dbReference>
<evidence type="ECO:0000313" key="10">
    <source>
        <dbReference type="EMBL" id="VDN94899.1"/>
    </source>
</evidence>
<dbReference type="GO" id="GO:0003723">
    <property type="term" value="F:RNA binding"/>
    <property type="evidence" value="ECO:0007669"/>
    <property type="project" value="UniProtKB-UniRule"/>
</dbReference>
<keyword evidence="7" id="KW-0175">Coiled coil</keyword>
<keyword evidence="11" id="KW-1185">Reference proteome</keyword>
<dbReference type="EMBL" id="UZAD01013436">
    <property type="protein sequence ID" value="VDN94899.1"/>
    <property type="molecule type" value="Genomic_DNA"/>
</dbReference>
<protein>
    <submittedName>
        <fullName evidence="12">DnaJ homolog subfamily C member 17</fullName>
    </submittedName>
</protein>
<reference evidence="12" key="1">
    <citation type="submission" date="2017-02" db="UniProtKB">
        <authorList>
            <consortium name="WormBaseParasite"/>
        </authorList>
    </citation>
    <scope>IDENTIFICATION</scope>
</reference>
<evidence type="ECO:0000256" key="5">
    <source>
        <dbReference type="ARBA" id="ARBA00023242"/>
    </source>
</evidence>
<feature type="coiled-coil region" evidence="7">
    <location>
        <begin position="90"/>
        <end position="160"/>
    </location>
</feature>
<evidence type="ECO:0000259" key="8">
    <source>
        <dbReference type="PROSITE" id="PS50076"/>
    </source>
</evidence>
<dbReference type="InterPro" id="IPR052094">
    <property type="entry name" value="Pre-mRNA-splicing_ERAD"/>
</dbReference>
<keyword evidence="3" id="KW-0963">Cytoplasm</keyword>
<comment type="subcellular location">
    <subcellularLocation>
        <location evidence="2">Cytoplasm</location>
    </subcellularLocation>
    <subcellularLocation>
        <location evidence="1">Nucleus</location>
    </subcellularLocation>
</comment>
<evidence type="ECO:0000256" key="4">
    <source>
        <dbReference type="ARBA" id="ARBA00023186"/>
    </source>
</evidence>
<proteinExistence type="predicted"/>
<dbReference type="InterPro" id="IPR000504">
    <property type="entry name" value="RRM_dom"/>
</dbReference>
<dbReference type="SUPFAM" id="SSF46565">
    <property type="entry name" value="Chaperone J-domain"/>
    <property type="match status" value="1"/>
</dbReference>
<dbReference type="PANTHER" id="PTHR44313:SF1">
    <property type="entry name" value="DNAJ HOMOLOG SUBFAMILY C MEMBER 17"/>
    <property type="match status" value="1"/>
</dbReference>
<dbReference type="InterPro" id="IPR034254">
    <property type="entry name" value="DNAJC17_RRM"/>
</dbReference>
<dbReference type="AlphaFoldDB" id="A0A0N4TXS6"/>
<evidence type="ECO:0000256" key="2">
    <source>
        <dbReference type="ARBA" id="ARBA00004496"/>
    </source>
</evidence>
<reference evidence="10 11" key="2">
    <citation type="submission" date="2018-11" db="EMBL/GenBank/DDBJ databases">
        <authorList>
            <consortium name="Pathogen Informatics"/>
        </authorList>
    </citation>
    <scope>NUCLEOTIDE SEQUENCE [LARGE SCALE GENOMIC DNA]</scope>
</reference>
<dbReference type="SUPFAM" id="SSF54928">
    <property type="entry name" value="RNA-binding domain, RBD"/>
    <property type="match status" value="1"/>
</dbReference>
<dbReference type="InterPro" id="IPR001623">
    <property type="entry name" value="DnaJ_domain"/>
</dbReference>
<dbReference type="GO" id="GO:0005737">
    <property type="term" value="C:cytoplasm"/>
    <property type="evidence" value="ECO:0007669"/>
    <property type="project" value="UniProtKB-SubCell"/>
</dbReference>
<dbReference type="InterPro" id="IPR036869">
    <property type="entry name" value="J_dom_sf"/>
</dbReference>
<evidence type="ECO:0000256" key="7">
    <source>
        <dbReference type="SAM" id="Coils"/>
    </source>
</evidence>
<dbReference type="GO" id="GO:0000390">
    <property type="term" value="P:spliceosomal complex disassembly"/>
    <property type="evidence" value="ECO:0007669"/>
    <property type="project" value="TreeGrafter"/>
</dbReference>
<feature type="domain" description="J" evidence="8">
    <location>
        <begin position="10"/>
        <end position="76"/>
    </location>
</feature>
<sequence length="303" mass="34985">MAGNSLIDFDPYELLDLKPDCTDTQIVKAFRKAALKWHPDKNPDRKQAAQEMFLKISKAFELLSDAAARAAYDHVLAARTAHTIYVRRRRNNEGEKRRKLREELERREANVLNVQHEKEKAKRELEKEIQRLRKEGSKLLQRERENIEQQIRKNATVEEQSGDKRLLACYKLRWKCETGQCNYDEDDLRKLFSKYGHISDVIVSSNSKGMAILEFDELLDVVSIVDENDGIEKETGKPDVPIATTCLRKPSSRLRSSEIQRSRPVERPMTSVEFADFEAEVLATMMAGSKRKADKGESKFDNL</sequence>
<dbReference type="Proteomes" id="UP000278627">
    <property type="component" value="Unassembled WGS sequence"/>
</dbReference>
<evidence type="ECO:0000256" key="1">
    <source>
        <dbReference type="ARBA" id="ARBA00004123"/>
    </source>
</evidence>
<dbReference type="InterPro" id="IPR012677">
    <property type="entry name" value="Nucleotide-bd_a/b_plait_sf"/>
</dbReference>
<feature type="domain" description="RRM" evidence="9">
    <location>
        <begin position="165"/>
        <end position="238"/>
    </location>
</feature>
<dbReference type="PROSITE" id="PS50076">
    <property type="entry name" value="DNAJ_2"/>
    <property type="match status" value="1"/>
</dbReference>
<dbReference type="Gene3D" id="1.10.287.110">
    <property type="entry name" value="DnaJ domain"/>
    <property type="match status" value="1"/>
</dbReference>
<dbReference type="Pfam" id="PF00226">
    <property type="entry name" value="DnaJ"/>
    <property type="match status" value="1"/>
</dbReference>
<accession>A0A0N4TXS6</accession>
<evidence type="ECO:0000313" key="12">
    <source>
        <dbReference type="WBParaSite" id="BPAG_0001378601-mRNA-1"/>
    </source>
</evidence>
<keyword evidence="6" id="KW-0694">RNA-binding</keyword>
<gene>
    <name evidence="10" type="ORF">BPAG_LOCUS13714</name>
</gene>
<dbReference type="PANTHER" id="PTHR44313">
    <property type="entry name" value="DNAJ HOMOLOG SUBFAMILY C MEMBER 17"/>
    <property type="match status" value="1"/>
</dbReference>
<organism evidence="12">
    <name type="scientific">Brugia pahangi</name>
    <name type="common">Filarial nematode worm</name>
    <dbReference type="NCBI Taxonomy" id="6280"/>
    <lineage>
        <taxon>Eukaryota</taxon>
        <taxon>Metazoa</taxon>
        <taxon>Ecdysozoa</taxon>
        <taxon>Nematoda</taxon>
        <taxon>Chromadorea</taxon>
        <taxon>Rhabditida</taxon>
        <taxon>Spirurina</taxon>
        <taxon>Spiruromorpha</taxon>
        <taxon>Filarioidea</taxon>
        <taxon>Onchocercidae</taxon>
        <taxon>Brugia</taxon>
    </lineage>
</organism>
<dbReference type="InterPro" id="IPR035979">
    <property type="entry name" value="RBD_domain_sf"/>
</dbReference>
<keyword evidence="5" id="KW-0539">Nucleus</keyword>
<keyword evidence="4" id="KW-0143">Chaperone</keyword>
<dbReference type="GO" id="GO:0005681">
    <property type="term" value="C:spliceosomal complex"/>
    <property type="evidence" value="ECO:0007669"/>
    <property type="project" value="TreeGrafter"/>
</dbReference>